<feature type="transmembrane region" description="Helical" evidence="5">
    <location>
        <begin position="151"/>
        <end position="169"/>
    </location>
</feature>
<keyword evidence="4 5" id="KW-0472">Membrane</keyword>
<comment type="caution">
    <text evidence="7">The sequence shown here is derived from an EMBL/GenBank/DDBJ whole genome shotgun (WGS) entry which is preliminary data.</text>
</comment>
<keyword evidence="8" id="KW-1185">Reference proteome</keyword>
<feature type="compositionally biased region" description="Low complexity" evidence="6">
    <location>
        <begin position="983"/>
        <end position="994"/>
    </location>
</feature>
<dbReference type="Pfam" id="PF03699">
    <property type="entry name" value="UPF0182"/>
    <property type="match status" value="1"/>
</dbReference>
<evidence type="ECO:0000256" key="6">
    <source>
        <dbReference type="SAM" id="MobiDB-lite"/>
    </source>
</evidence>
<dbReference type="PANTHER" id="PTHR39344:SF1">
    <property type="entry name" value="UPF0182 PROTEIN SLL1060"/>
    <property type="match status" value="1"/>
</dbReference>
<evidence type="ECO:0000256" key="1">
    <source>
        <dbReference type="ARBA" id="ARBA00022475"/>
    </source>
</evidence>
<dbReference type="HAMAP" id="MF_01600">
    <property type="entry name" value="UPF0182"/>
    <property type="match status" value="1"/>
</dbReference>
<name>A0ABR4SHD2_9MICO</name>
<keyword evidence="3 5" id="KW-1133">Transmembrane helix</keyword>
<evidence type="ECO:0000256" key="4">
    <source>
        <dbReference type="ARBA" id="ARBA00023136"/>
    </source>
</evidence>
<feature type="transmembrane region" description="Helical" evidence="5">
    <location>
        <begin position="322"/>
        <end position="343"/>
    </location>
</feature>
<comment type="similarity">
    <text evidence="5">Belongs to the UPF0182 family.</text>
</comment>
<sequence length="1053" mass="114221">MALASRRGEYSSHDSSPRCEPRSPLSFTNPFAGAAQPGPRPAGSASKKGAKKVSPLTITLVVIVALIVAFAWFAEVATSYMWFDQLGFNDFLVKKWVTEGILFLVGLVAVAAPIFVCLWVSHKYRPQIVPVTREDIAIAGFRDAVEPLRKLITIAAPVILGIFGGLTLTRQWQEILLMLNQEPFGKTDPVFHKDIAFYVFTLPVIETALGLVNFVILASAFAAVLGHFIYGGIEWDQKKGLKLTRAARTHVGIIAMAYMLVLAAQHWFERYAALTASHEKFDGAAYTDVHALIPGKTILAISAIIVALLLLAWILKGNWKLPAAAAGLIVLSTVAVGMVYPYLIQTFKVEPNERNLEKPFIEENMAATRAAYGLEDVNEVSYRAKSTATSGQLREDAATTAQIRLLDPAVVSPTFGQREANRRYWGFEETLSVDRYDIDGQKQDTVIGVRELRPDKLELSSQSWVNQHVVYTHGFGVAAAYGNQRRTDGEPAFYQSGVPGSGKLGDFQERVYFGRHSPSYSIVGAPEGADPQEFDYQSGTDGDDQGSQVSNTYTGNGGPSVGNFFNRMLFAIKFREFNILISSYVNEKSQILYDRDPQQRVKTVAPFLSLDTEMYPAVVDGKLKWVIDAYTTSDRYPYAQATNFDAVVTDSKVNGADTAGLRERRVNYMRNSVKATVDAFDGSVTLYAWDTEDPILKAWEKSFPESVKPSSDISGELMSHLRYPADYFKVQRSILGKYHIDKAEDFYVGQDFWQTTPDPTQARDSESGSAPLQAPHYLTMQMPDESAPQFTLSSSYIPESGQDVLTGLLAVNSETGTEAGNPAKDYGKLTLLVLPSSNPVSAPRQVQNTFNSNPQVSNELNLLRQGNSKVINGNLLTLPVGGGLLYVQPVYVMSSSAGGGTSYPLLRKVLVSFGDKVGYADTLDEALDAVFGGDSGASAGDAEVPTTGEAKAVEDAVSDPAKGGNDGKPSPSPSPEPSPSPSDAPASPAPAEGSGDPKADLDAALKDLDAAWKDAETARAQGDWAKYGEAQKRLKDAIERADAANAQLSNGGN</sequence>
<evidence type="ECO:0000256" key="3">
    <source>
        <dbReference type="ARBA" id="ARBA00022989"/>
    </source>
</evidence>
<keyword evidence="2 5" id="KW-0812">Transmembrane</keyword>
<comment type="subcellular location">
    <subcellularLocation>
        <location evidence="5">Cell membrane</location>
        <topology evidence="5">Multi-pass membrane protein</topology>
    </subcellularLocation>
</comment>
<feature type="transmembrane region" description="Helical" evidence="5">
    <location>
        <begin position="251"/>
        <end position="268"/>
    </location>
</feature>
<organism evidence="7 8">
    <name type="scientific">Dermabacter hominis 1368</name>
    <dbReference type="NCBI Taxonomy" id="1450519"/>
    <lineage>
        <taxon>Bacteria</taxon>
        <taxon>Bacillati</taxon>
        <taxon>Actinomycetota</taxon>
        <taxon>Actinomycetes</taxon>
        <taxon>Micrococcales</taxon>
        <taxon>Dermabacteraceae</taxon>
        <taxon>Dermabacter</taxon>
    </lineage>
</organism>
<feature type="region of interest" description="Disordered" evidence="6">
    <location>
        <begin position="526"/>
        <end position="555"/>
    </location>
</feature>
<dbReference type="InterPro" id="IPR005372">
    <property type="entry name" value="UPF0182"/>
</dbReference>
<proteinExistence type="inferred from homology"/>
<feature type="transmembrane region" description="Helical" evidence="5">
    <location>
        <begin position="101"/>
        <end position="120"/>
    </location>
</feature>
<feature type="transmembrane region" description="Helical" evidence="5">
    <location>
        <begin position="297"/>
        <end position="315"/>
    </location>
</feature>
<dbReference type="EMBL" id="JDRS01000023">
    <property type="protein sequence ID" value="KDS92540.1"/>
    <property type="molecule type" value="Genomic_DNA"/>
</dbReference>
<evidence type="ECO:0000256" key="2">
    <source>
        <dbReference type="ARBA" id="ARBA00022692"/>
    </source>
</evidence>
<protein>
    <recommendedName>
        <fullName evidence="5">UPF0182 protein DHOM_10445</fullName>
    </recommendedName>
</protein>
<feature type="compositionally biased region" description="Pro residues" evidence="6">
    <location>
        <begin position="970"/>
        <end position="982"/>
    </location>
</feature>
<dbReference type="PANTHER" id="PTHR39344">
    <property type="entry name" value="UPF0182 PROTEIN SLL1060"/>
    <property type="match status" value="1"/>
</dbReference>
<feature type="transmembrane region" description="Helical" evidence="5">
    <location>
        <begin position="208"/>
        <end position="230"/>
    </location>
</feature>
<feature type="compositionally biased region" description="Polar residues" evidence="6">
    <location>
        <begin position="535"/>
        <end position="554"/>
    </location>
</feature>
<gene>
    <name evidence="7" type="ORF">DHOM_10445</name>
</gene>
<reference evidence="7 8" key="1">
    <citation type="submission" date="2014-01" db="EMBL/GenBank/DDBJ databases">
        <title>Draft genome sequence of the multidrug-resistant clinical isolate Dermabacter hominis 1368.</title>
        <authorList>
            <person name="Albersmeier A."/>
            <person name="Bomholt C."/>
            <person name="Glaub A."/>
            <person name="Ruckert C."/>
            <person name="Soriano F."/>
            <person name="Fernandez-Natal I."/>
            <person name="Tauch A."/>
        </authorList>
    </citation>
    <scope>NUCLEOTIDE SEQUENCE [LARGE SCALE GENOMIC DNA]</scope>
    <source>
        <strain evidence="7 8">1368</strain>
    </source>
</reference>
<feature type="compositionally biased region" description="Basic and acidic residues" evidence="6">
    <location>
        <begin position="1"/>
        <end position="21"/>
    </location>
</feature>
<feature type="region of interest" description="Disordered" evidence="6">
    <location>
        <begin position="955"/>
        <end position="1002"/>
    </location>
</feature>
<dbReference type="Proteomes" id="UP000030182">
    <property type="component" value="Unassembled WGS sequence"/>
</dbReference>
<feature type="region of interest" description="Disordered" evidence="6">
    <location>
        <begin position="1"/>
        <end position="48"/>
    </location>
</feature>
<keyword evidence="1 5" id="KW-1003">Cell membrane</keyword>
<feature type="transmembrane region" description="Helical" evidence="5">
    <location>
        <begin position="56"/>
        <end position="81"/>
    </location>
</feature>
<accession>A0ABR4SHD2</accession>
<evidence type="ECO:0000313" key="7">
    <source>
        <dbReference type="EMBL" id="KDS92540.1"/>
    </source>
</evidence>
<evidence type="ECO:0000313" key="8">
    <source>
        <dbReference type="Proteomes" id="UP000030182"/>
    </source>
</evidence>
<evidence type="ECO:0000256" key="5">
    <source>
        <dbReference type="HAMAP-Rule" id="MF_01600"/>
    </source>
</evidence>
<feature type="compositionally biased region" description="Low complexity" evidence="6">
    <location>
        <begin position="32"/>
        <end position="47"/>
    </location>
</feature>